<accession>A0ABP5E5K5</accession>
<dbReference type="Pfam" id="PF02518">
    <property type="entry name" value="HATPase_c"/>
    <property type="match status" value="1"/>
</dbReference>
<feature type="transmembrane region" description="Helical" evidence="9">
    <location>
        <begin position="27"/>
        <end position="50"/>
    </location>
</feature>
<feature type="domain" description="Signal transduction histidine kinase subgroup 3 dimerisation and phosphoacceptor" evidence="11">
    <location>
        <begin position="206"/>
        <end position="272"/>
    </location>
</feature>
<evidence type="ECO:0000256" key="6">
    <source>
        <dbReference type="ARBA" id="ARBA00022777"/>
    </source>
</evidence>
<evidence type="ECO:0000259" key="10">
    <source>
        <dbReference type="Pfam" id="PF02518"/>
    </source>
</evidence>
<dbReference type="GO" id="GO:0016301">
    <property type="term" value="F:kinase activity"/>
    <property type="evidence" value="ECO:0007669"/>
    <property type="project" value="UniProtKB-KW"/>
</dbReference>
<keyword evidence="8" id="KW-0902">Two-component regulatory system</keyword>
<comment type="caution">
    <text evidence="12">The sequence shown here is derived from an EMBL/GenBank/DDBJ whole genome shotgun (WGS) entry which is preliminary data.</text>
</comment>
<keyword evidence="13" id="KW-1185">Reference proteome</keyword>
<keyword evidence="7" id="KW-0067">ATP-binding</keyword>
<keyword evidence="9" id="KW-1133">Transmembrane helix</keyword>
<dbReference type="EC" id="2.7.13.3" evidence="2"/>
<dbReference type="PANTHER" id="PTHR24421">
    <property type="entry name" value="NITRATE/NITRITE SENSOR PROTEIN NARX-RELATED"/>
    <property type="match status" value="1"/>
</dbReference>
<gene>
    <name evidence="12" type="ORF">GCM10009754_82650</name>
</gene>
<dbReference type="InterPro" id="IPR036890">
    <property type="entry name" value="HATPase_C_sf"/>
</dbReference>
<feature type="transmembrane region" description="Helical" evidence="9">
    <location>
        <begin position="56"/>
        <end position="82"/>
    </location>
</feature>
<evidence type="ECO:0000256" key="2">
    <source>
        <dbReference type="ARBA" id="ARBA00012438"/>
    </source>
</evidence>
<dbReference type="Gene3D" id="3.30.565.10">
    <property type="entry name" value="Histidine kinase-like ATPase, C-terminal domain"/>
    <property type="match status" value="1"/>
</dbReference>
<organism evidence="12 13">
    <name type="scientific">Amycolatopsis minnesotensis</name>
    <dbReference type="NCBI Taxonomy" id="337894"/>
    <lineage>
        <taxon>Bacteria</taxon>
        <taxon>Bacillati</taxon>
        <taxon>Actinomycetota</taxon>
        <taxon>Actinomycetes</taxon>
        <taxon>Pseudonocardiales</taxon>
        <taxon>Pseudonocardiaceae</taxon>
        <taxon>Amycolatopsis</taxon>
    </lineage>
</organism>
<sequence length="555" mass="58033">MLSAAGEADGRERRDMRQKLARWRRPGAGFAVAVDVVLIAFVAVLTLALADLVPSWGWPGVLESTAPVLTGVLACAAVLIGLRRVWPVAALLGAAVLFGLFPATGAACAAVAYGAGGRLRTTGRRWAVFGPAALIPVAVVLLTQPAFRWKYVVVVIAISTIICMAVPGLVGTVQTQQARLFVALGERAEFLAQARHFARSEARLEERSRIAGEMHDQLGHRLSLISVYCGALEVAAKGQEPKLYEAAHQVRSTARTALDELRHSLGALRPDAEPADSEEATGTEADVARLVESSRAGGIDVTLDWRGPDLAAAPPPLRRAVHRVVREALTNVHKHAAAAPVTVTVDHGDRVLVEVRNGPEPSGAAPDRLPGTGRGLVALQERARLLGGKLTAGAEDGGDFVVSMSLPTTALPVHEPSSVDTPVAADEPVAVGRPVAGLVSGLMLGTGLAAVDALLLMTLAFVPPLAPVDSEDPLASVQLGMTPNEVEEWFGPNEPVAEIAAGGHEPPRPDGTECAYVSADDSPDAAVAAVFRFCFGEDGLAEKTVFEIGLPGRPE</sequence>
<keyword evidence="9" id="KW-0472">Membrane</keyword>
<keyword evidence="6 12" id="KW-0418">Kinase</keyword>
<dbReference type="InterPro" id="IPR003594">
    <property type="entry name" value="HATPase_dom"/>
</dbReference>
<dbReference type="PANTHER" id="PTHR24421:SF10">
    <property type="entry name" value="NITRATE_NITRITE SENSOR PROTEIN NARQ"/>
    <property type="match status" value="1"/>
</dbReference>
<dbReference type="SUPFAM" id="SSF55874">
    <property type="entry name" value="ATPase domain of HSP90 chaperone/DNA topoisomerase II/histidine kinase"/>
    <property type="match status" value="1"/>
</dbReference>
<name>A0ABP5E5K5_9PSEU</name>
<comment type="catalytic activity">
    <reaction evidence="1">
        <text>ATP + protein L-histidine = ADP + protein N-phospho-L-histidine.</text>
        <dbReference type="EC" id="2.7.13.3"/>
    </reaction>
</comment>
<keyword evidence="4" id="KW-0808">Transferase</keyword>
<reference evidence="13" key="1">
    <citation type="journal article" date="2019" name="Int. J. Syst. Evol. Microbiol.">
        <title>The Global Catalogue of Microorganisms (GCM) 10K type strain sequencing project: providing services to taxonomists for standard genome sequencing and annotation.</title>
        <authorList>
            <consortium name="The Broad Institute Genomics Platform"/>
            <consortium name="The Broad Institute Genome Sequencing Center for Infectious Disease"/>
            <person name="Wu L."/>
            <person name="Ma J."/>
        </authorList>
    </citation>
    <scope>NUCLEOTIDE SEQUENCE [LARGE SCALE GENOMIC DNA]</scope>
    <source>
        <strain evidence="13">JCM 14545</strain>
    </source>
</reference>
<dbReference type="Pfam" id="PF07730">
    <property type="entry name" value="HisKA_3"/>
    <property type="match status" value="1"/>
</dbReference>
<evidence type="ECO:0000256" key="4">
    <source>
        <dbReference type="ARBA" id="ARBA00022679"/>
    </source>
</evidence>
<dbReference type="EMBL" id="BAAANN010000060">
    <property type="protein sequence ID" value="GAA1991515.1"/>
    <property type="molecule type" value="Genomic_DNA"/>
</dbReference>
<keyword evidence="3" id="KW-0597">Phosphoprotein</keyword>
<dbReference type="Proteomes" id="UP001501116">
    <property type="component" value="Unassembled WGS sequence"/>
</dbReference>
<protein>
    <recommendedName>
        <fullName evidence="2">histidine kinase</fullName>
        <ecNumber evidence="2">2.7.13.3</ecNumber>
    </recommendedName>
</protein>
<feature type="transmembrane region" description="Helical" evidence="9">
    <location>
        <begin position="89"/>
        <end position="114"/>
    </location>
</feature>
<evidence type="ECO:0000256" key="5">
    <source>
        <dbReference type="ARBA" id="ARBA00022741"/>
    </source>
</evidence>
<dbReference type="InterPro" id="IPR050482">
    <property type="entry name" value="Sensor_HK_TwoCompSys"/>
</dbReference>
<evidence type="ECO:0000313" key="12">
    <source>
        <dbReference type="EMBL" id="GAA1991515.1"/>
    </source>
</evidence>
<evidence type="ECO:0000313" key="13">
    <source>
        <dbReference type="Proteomes" id="UP001501116"/>
    </source>
</evidence>
<feature type="domain" description="Histidine kinase/HSP90-like ATPase" evidence="10">
    <location>
        <begin position="319"/>
        <end position="408"/>
    </location>
</feature>
<evidence type="ECO:0000256" key="1">
    <source>
        <dbReference type="ARBA" id="ARBA00000085"/>
    </source>
</evidence>
<proteinExistence type="predicted"/>
<evidence type="ECO:0000256" key="8">
    <source>
        <dbReference type="ARBA" id="ARBA00023012"/>
    </source>
</evidence>
<dbReference type="Gene3D" id="1.20.5.1930">
    <property type="match status" value="1"/>
</dbReference>
<keyword evidence="9" id="KW-0812">Transmembrane</keyword>
<keyword evidence="5" id="KW-0547">Nucleotide-binding</keyword>
<evidence type="ECO:0000256" key="9">
    <source>
        <dbReference type="SAM" id="Phobius"/>
    </source>
</evidence>
<evidence type="ECO:0000256" key="3">
    <source>
        <dbReference type="ARBA" id="ARBA00022553"/>
    </source>
</evidence>
<evidence type="ECO:0000256" key="7">
    <source>
        <dbReference type="ARBA" id="ARBA00022840"/>
    </source>
</evidence>
<evidence type="ECO:0000259" key="11">
    <source>
        <dbReference type="Pfam" id="PF07730"/>
    </source>
</evidence>
<feature type="transmembrane region" description="Helical" evidence="9">
    <location>
        <begin position="151"/>
        <end position="170"/>
    </location>
</feature>
<feature type="transmembrane region" description="Helical" evidence="9">
    <location>
        <begin position="126"/>
        <end position="144"/>
    </location>
</feature>
<dbReference type="InterPro" id="IPR011712">
    <property type="entry name" value="Sig_transdc_His_kin_sub3_dim/P"/>
</dbReference>
<dbReference type="CDD" id="cd16917">
    <property type="entry name" value="HATPase_UhpB-NarQ-NarX-like"/>
    <property type="match status" value="1"/>
</dbReference>